<proteinExistence type="predicted"/>
<evidence type="ECO:0000313" key="1">
    <source>
        <dbReference type="EMBL" id="ADL36334.1"/>
    </source>
</evidence>
<protein>
    <submittedName>
        <fullName evidence="1">Uncharacterized protein</fullName>
    </submittedName>
</protein>
<sequence length="383" mass="44699">MENGWSLQDALMIKPVHKVFKDHFGRKFETATDMCRYHGVSYSLYLNRLKSGKSLEEALNPHNKEKYIDHLGNVFNTQKEMCAFHGVSENTYYQRLRAGKTIEEALCKAAIYYKKDSDGKIFCRTKKEKQTLKREWFDHLGNKFSTLDEMCAFHGVERHAFTRDIKKCVSLKEALTPKVSVKVRCTDHLGNEFESITEMCKHHGITLSQYESRKRSDWPLERILSKGDYARRKTCTDHLGNVFESEIKMCQHWGVSDKTYRHRIIYDGWSLEKALTTKDIYTCTDHLGNVYKSKVEMAEHWGQKKGVIKDRLKLGWGIREALIIPNNTSKVYSTSGKKVLFEIDGISYYAFKCPCCNNEYAFTKEEIRSHYANHFEKGDMNEH</sequence>
<accession>E0S4K2</accession>
<dbReference type="Proteomes" id="UP000001299">
    <property type="component" value="Plasmid pCY360"/>
</dbReference>
<keyword evidence="1" id="KW-0614">Plasmid</keyword>
<dbReference type="HOGENOM" id="CLU_717043_0_0_9"/>
<dbReference type="EMBL" id="CP001812">
    <property type="protein sequence ID" value="ADL36334.1"/>
    <property type="molecule type" value="Genomic_DNA"/>
</dbReference>
<organism evidence="1 2">
    <name type="scientific">Butyrivibrio proteoclasticus (strain ATCC 51982 / DSM 14932 / B316)</name>
    <name type="common">Clostridium proteoclasticum</name>
    <dbReference type="NCBI Taxonomy" id="515622"/>
    <lineage>
        <taxon>Bacteria</taxon>
        <taxon>Bacillati</taxon>
        <taxon>Bacillota</taxon>
        <taxon>Clostridia</taxon>
        <taxon>Lachnospirales</taxon>
        <taxon>Lachnospiraceae</taxon>
        <taxon>Butyrivibrio</taxon>
    </lineage>
</organism>
<dbReference type="AlphaFoldDB" id="E0S4K2"/>
<keyword evidence="2" id="KW-1185">Reference proteome</keyword>
<evidence type="ECO:0000313" key="2">
    <source>
        <dbReference type="Proteomes" id="UP000001299"/>
    </source>
</evidence>
<reference evidence="1 2" key="1">
    <citation type="journal article" date="2010" name="PLoS ONE">
        <title>The glycobiome of the rumen bacterium Butyrivibrio proteoclasticus B316(T) highlights adaptation to a polysaccharide-rich environment.</title>
        <authorList>
            <person name="Kelly W.J."/>
            <person name="Leahy S.C."/>
            <person name="Altermann E."/>
            <person name="Yeoman C.J."/>
            <person name="Dunne J.C."/>
            <person name="Kong Z."/>
            <person name="Pacheco D.M."/>
            <person name="Li D."/>
            <person name="Noel S.J."/>
            <person name="Moon C.D."/>
            <person name="Cookson A.L."/>
            <person name="Attwood G.T."/>
        </authorList>
    </citation>
    <scope>NUCLEOTIDE SEQUENCE [LARGE SCALE GENOMIC DNA]</scope>
    <source>
        <strain evidence="2">ATCC 51982 / DSM 14932 / B316</strain>
        <plasmid evidence="2">Plasmid pCY360</plasmid>
    </source>
</reference>
<dbReference type="RefSeq" id="WP_013282983.1">
    <property type="nucleotide sequence ID" value="NC_014389.1"/>
</dbReference>
<geneLocation type="plasmid" evidence="1 2">
    <name>pCY360</name>
</geneLocation>
<name>E0S4K2_BUTPB</name>
<dbReference type="KEGG" id="bpb:bpr_II397"/>
<gene>
    <name evidence="1" type="ordered locus">bpr_II397</name>
</gene>